<evidence type="ECO:0000256" key="4">
    <source>
        <dbReference type="ARBA" id="ARBA00023163"/>
    </source>
</evidence>
<evidence type="ECO:0000256" key="2">
    <source>
        <dbReference type="ARBA" id="ARBA00005330"/>
    </source>
</evidence>
<dbReference type="EMBL" id="OU896719">
    <property type="protein sequence ID" value="CAG9816258.1"/>
    <property type="molecule type" value="Genomic_DNA"/>
</dbReference>
<comment type="similarity">
    <text evidence="2">Belongs to the NGG1 family.</text>
</comment>
<keyword evidence="8" id="KW-1185">Reference proteome</keyword>
<name>A0A9N9X1F6_PHACE</name>
<evidence type="ECO:0000313" key="7">
    <source>
        <dbReference type="EMBL" id="CAG9816258.1"/>
    </source>
</evidence>
<dbReference type="GO" id="GO:0003713">
    <property type="term" value="F:transcription coactivator activity"/>
    <property type="evidence" value="ECO:0007669"/>
    <property type="project" value="TreeGrafter"/>
</dbReference>
<comment type="subcellular location">
    <subcellularLocation>
        <location evidence="1">Nucleus</location>
    </subcellularLocation>
</comment>
<evidence type="ECO:0000256" key="6">
    <source>
        <dbReference type="SAM" id="MobiDB-lite"/>
    </source>
</evidence>
<dbReference type="GO" id="GO:0000124">
    <property type="term" value="C:SAGA complex"/>
    <property type="evidence" value="ECO:0007669"/>
    <property type="project" value="TreeGrafter"/>
</dbReference>
<gene>
    <name evidence="7" type="ORF">PHAECO_LOCUS3435</name>
</gene>
<dbReference type="OrthoDB" id="1232at2759"/>
<dbReference type="AlphaFoldDB" id="A0A9N9X1F6"/>
<dbReference type="GO" id="GO:0006357">
    <property type="term" value="P:regulation of transcription by RNA polymerase II"/>
    <property type="evidence" value="ECO:0007669"/>
    <property type="project" value="TreeGrafter"/>
</dbReference>
<evidence type="ECO:0000313" key="8">
    <source>
        <dbReference type="Proteomes" id="UP001153737"/>
    </source>
</evidence>
<proteinExistence type="inferred from homology"/>
<accession>A0A9N9X1F6</accession>
<keyword evidence="4" id="KW-0804">Transcription</keyword>
<reference evidence="7" key="2">
    <citation type="submission" date="2022-10" db="EMBL/GenBank/DDBJ databases">
        <authorList>
            <consortium name="ENA_rothamsted_submissions"/>
            <consortium name="culmorum"/>
            <person name="King R."/>
        </authorList>
    </citation>
    <scope>NUCLEOTIDE SEQUENCE</scope>
</reference>
<keyword evidence="5" id="KW-0539">Nucleus</keyword>
<dbReference type="InterPro" id="IPR019340">
    <property type="entry name" value="Histone_AcTrfase_su3"/>
</dbReference>
<feature type="region of interest" description="Disordered" evidence="6">
    <location>
        <begin position="219"/>
        <end position="242"/>
    </location>
</feature>
<evidence type="ECO:0000256" key="3">
    <source>
        <dbReference type="ARBA" id="ARBA00023015"/>
    </source>
</evidence>
<protein>
    <submittedName>
        <fullName evidence="7">Uncharacterized protein</fullName>
    </submittedName>
</protein>
<dbReference type="PANTHER" id="PTHR13556">
    <property type="entry name" value="TRANSCRIPTIONAL ADAPTER 3-RELATED"/>
    <property type="match status" value="1"/>
</dbReference>
<evidence type="ECO:0000256" key="5">
    <source>
        <dbReference type="ARBA" id="ARBA00023242"/>
    </source>
</evidence>
<sequence length="387" mass="44041">MMNQMNIPNCSSFITPHDDEGQDLGDIPLIRQIDNIRILPKYSSVLSKSGDDRVCMDDLDQLQFDLEKLCSTCTVRIRYLLSEIGEADRNIEGSDHTVHEKKSFKRKLAEEILMNPDFRKKMSENENSMVETFFTPLTQRLLAALIEEKVVTNHSTNGESAPPVSNNLKLSESTKLKTSTGGQKVPCIDRRLKKKLMKQGIISMDDLSKTWQDLKKNTKKKTSEMKKYARGTGGGPSVPPLKTITEDDENILKLLEPTAVDGDHLVQESVVLFDHDYDYTINKDDMVSEITEEVATENEIMQDQENLDSNQINKTNTNKKCKRVVAAKRLSESLKTSQNISRIPEKKVSSKDKYYSQKIDLYTRDVEAKERIAKALETIVEKNINIF</sequence>
<keyword evidence="3" id="KW-0805">Transcription regulation</keyword>
<reference evidence="7" key="1">
    <citation type="submission" date="2022-01" db="EMBL/GenBank/DDBJ databases">
        <authorList>
            <person name="King R."/>
        </authorList>
    </citation>
    <scope>NUCLEOTIDE SEQUENCE</scope>
</reference>
<evidence type="ECO:0000256" key="1">
    <source>
        <dbReference type="ARBA" id="ARBA00004123"/>
    </source>
</evidence>
<dbReference type="GO" id="GO:0005634">
    <property type="term" value="C:nucleus"/>
    <property type="evidence" value="ECO:0007669"/>
    <property type="project" value="UniProtKB-SubCell"/>
</dbReference>
<dbReference type="PANTHER" id="PTHR13556:SF2">
    <property type="entry name" value="TRANSCRIPTIONAL ADAPTER 3"/>
    <property type="match status" value="1"/>
</dbReference>
<organism evidence="7 8">
    <name type="scientific">Phaedon cochleariae</name>
    <name type="common">Mustard beetle</name>
    <dbReference type="NCBI Taxonomy" id="80249"/>
    <lineage>
        <taxon>Eukaryota</taxon>
        <taxon>Metazoa</taxon>
        <taxon>Ecdysozoa</taxon>
        <taxon>Arthropoda</taxon>
        <taxon>Hexapoda</taxon>
        <taxon>Insecta</taxon>
        <taxon>Pterygota</taxon>
        <taxon>Neoptera</taxon>
        <taxon>Endopterygota</taxon>
        <taxon>Coleoptera</taxon>
        <taxon>Polyphaga</taxon>
        <taxon>Cucujiformia</taxon>
        <taxon>Chrysomeloidea</taxon>
        <taxon>Chrysomelidae</taxon>
        <taxon>Chrysomelinae</taxon>
        <taxon>Chrysomelini</taxon>
        <taxon>Phaedon</taxon>
    </lineage>
</organism>
<dbReference type="Proteomes" id="UP001153737">
    <property type="component" value="Chromosome 13"/>
</dbReference>